<keyword evidence="2" id="KW-1185">Reference proteome</keyword>
<evidence type="ECO:0000313" key="1">
    <source>
        <dbReference type="EMBL" id="MFC4674055.1"/>
    </source>
</evidence>
<comment type="caution">
    <text evidence="1">The sequence shown here is derived from an EMBL/GenBank/DDBJ whole genome shotgun (WGS) entry which is preliminary data.</text>
</comment>
<gene>
    <name evidence="1" type="ORF">ACFO6W_10140</name>
</gene>
<dbReference type="RefSeq" id="WP_379995958.1">
    <property type="nucleotide sequence ID" value="NZ_JBHSGN010000067.1"/>
</dbReference>
<sequence>MGLDTTHECWHGPYSSFNDFRTKLCLLIGLDINQFCGYNDNAPGCVLMSRHTIPHDIYPLINHSDCDGVLFPYEAESVVDGLNDILEKHPGLKDDDPYFYDKVIQFRDGCIEAVNKDETIEFK</sequence>
<organism evidence="1 2">
    <name type="scientific">Dysgonomonas termitidis</name>
    <dbReference type="NCBI Taxonomy" id="1516126"/>
    <lineage>
        <taxon>Bacteria</taxon>
        <taxon>Pseudomonadati</taxon>
        <taxon>Bacteroidota</taxon>
        <taxon>Bacteroidia</taxon>
        <taxon>Bacteroidales</taxon>
        <taxon>Dysgonomonadaceae</taxon>
        <taxon>Dysgonomonas</taxon>
    </lineage>
</organism>
<reference evidence="2" key="1">
    <citation type="journal article" date="2019" name="Int. J. Syst. Evol. Microbiol.">
        <title>The Global Catalogue of Microorganisms (GCM) 10K type strain sequencing project: providing services to taxonomists for standard genome sequencing and annotation.</title>
        <authorList>
            <consortium name="The Broad Institute Genomics Platform"/>
            <consortium name="The Broad Institute Genome Sequencing Center for Infectious Disease"/>
            <person name="Wu L."/>
            <person name="Ma J."/>
        </authorList>
    </citation>
    <scope>NUCLEOTIDE SEQUENCE [LARGE SCALE GENOMIC DNA]</scope>
    <source>
        <strain evidence="2">CCUG 66188</strain>
    </source>
</reference>
<name>A0ABV9KV27_9BACT</name>
<evidence type="ECO:0000313" key="2">
    <source>
        <dbReference type="Proteomes" id="UP001596023"/>
    </source>
</evidence>
<protein>
    <submittedName>
        <fullName evidence="1">Uncharacterized protein</fullName>
    </submittedName>
</protein>
<accession>A0ABV9KV27</accession>
<proteinExistence type="predicted"/>
<dbReference type="Proteomes" id="UP001596023">
    <property type="component" value="Unassembled WGS sequence"/>
</dbReference>
<dbReference type="EMBL" id="JBHSGN010000067">
    <property type="protein sequence ID" value="MFC4674055.1"/>
    <property type="molecule type" value="Genomic_DNA"/>
</dbReference>